<dbReference type="PANTHER" id="PTHR31323:SF15">
    <property type="entry name" value="MECHANOSENSITIVE ION CHANNEL PROTEIN MSY1"/>
    <property type="match status" value="1"/>
</dbReference>
<dbReference type="InterPro" id="IPR006685">
    <property type="entry name" value="MscS_channel_2nd"/>
</dbReference>
<feature type="domain" description="EF-hand" evidence="6">
    <location>
        <begin position="504"/>
        <end position="539"/>
    </location>
</feature>
<sequence length="895" mass="98594">MQGDDKVRRQDYLSHPITGGTATYDRSYLGTQPSHIRDQSLDAAGEEGYDEHAMHRSNSHTPLHSPQPHVYNDPYTSPQSASATPPPGGHVHYPPQTFTSVPLRDESADRASPSPYASGANTPTGSASKKKHWSFLPMHSQTSLENGGQMSEKSGKRPRAARGSSWDLLGERAEWEDFNPKNANVDTLRFAEGDVGTTKASRLYYWLLNRGIVVRWAMYIIPILALLWIPGILGVTATRNAKVWDVKLIWWSIWLTVLWVGFWAATAAFMILPTLWRNIVGSLVPSAKAYTDVVGKLGRYAKLVVWTLVIWVSFTPVVINHYSGAATDSAGATPRSRTDLSTMVNILFGIFLCSIVLGIEKLIIQLIAFQFHRDSYEDRLQEQKFNVRCLTALYINSHDIPGRTDTLRDDASSKTRPSQIPKRALRKALRGLREAAQTTTTALGNVASEMAGQSVLQTNSPSNKVTAALTSANKSKALARRLFYSFRQPGAAHLVLEDIAKFFPNLETAEAAFAVFDIDGNGDASRDEIEAAILIMHRERLSLEASMRDLDGAVRRLDDIFMVIVALIVILILAAMVTTKLTTLVTSAGTFVLGLSWLIGSTMQEILLACIFLFVKHPYDVGDRVVIDTQEYTVAKMQLLSSNFKRWDGKFVWIGHNILATKVIENIRRSGPTAETFTFEVAFDTGFEALQALRTKMIKFCKENHRDFLPIFDVVVDDIPGQGKMVLKADIKYKSNWQQGALKVMRRNKWVCALKMALADLKIYGPAGAGNPDPDPAEPTKYTLVPWEEVNAAATAAAQSKPESPPPTFATATATAALLTDRREVVNDTSQDIWNEDYDLANGSRPGTPGPDSGMMTPASAVSVGPPTGPLRNRVPHGMPGETIEMTSAPVARRP</sequence>
<evidence type="ECO:0000256" key="1">
    <source>
        <dbReference type="ARBA" id="ARBA00004127"/>
    </source>
</evidence>
<feature type="compositionally biased region" description="Polar residues" evidence="4">
    <location>
        <begin position="139"/>
        <end position="152"/>
    </location>
</feature>
<gene>
    <name evidence="7" type="ORF">DB88DRAFT_482766</name>
</gene>
<evidence type="ECO:0000313" key="8">
    <source>
        <dbReference type="Proteomes" id="UP001182556"/>
    </source>
</evidence>
<organism evidence="7 8">
    <name type="scientific">Papiliotrema laurentii</name>
    <name type="common">Cryptococcus laurentii</name>
    <dbReference type="NCBI Taxonomy" id="5418"/>
    <lineage>
        <taxon>Eukaryota</taxon>
        <taxon>Fungi</taxon>
        <taxon>Dikarya</taxon>
        <taxon>Basidiomycota</taxon>
        <taxon>Agaricomycotina</taxon>
        <taxon>Tremellomycetes</taxon>
        <taxon>Tremellales</taxon>
        <taxon>Rhynchogastremaceae</taxon>
        <taxon>Papiliotrema</taxon>
    </lineage>
</organism>
<keyword evidence="3" id="KW-0256">Endoplasmic reticulum</keyword>
<dbReference type="GO" id="GO:0006874">
    <property type="term" value="P:intracellular calcium ion homeostasis"/>
    <property type="evidence" value="ECO:0007669"/>
    <property type="project" value="TreeGrafter"/>
</dbReference>
<dbReference type="Proteomes" id="UP001182556">
    <property type="component" value="Unassembled WGS sequence"/>
</dbReference>
<proteinExistence type="inferred from homology"/>
<evidence type="ECO:0000256" key="5">
    <source>
        <dbReference type="SAM" id="Phobius"/>
    </source>
</evidence>
<dbReference type="PIRSF" id="PIRSF017209">
    <property type="entry name" value="Memb_At2g17000_prd"/>
    <property type="match status" value="1"/>
</dbReference>
<feature type="transmembrane region" description="Helical" evidence="5">
    <location>
        <begin position="249"/>
        <end position="272"/>
    </location>
</feature>
<feature type="region of interest" description="Disordered" evidence="4">
    <location>
        <begin position="1"/>
        <end position="163"/>
    </location>
</feature>
<keyword evidence="3 5" id="KW-0472">Membrane</keyword>
<feature type="transmembrane region" description="Helical" evidence="5">
    <location>
        <begin position="216"/>
        <end position="237"/>
    </location>
</feature>
<feature type="transmembrane region" description="Helical" evidence="5">
    <location>
        <begin position="591"/>
        <end position="615"/>
    </location>
</feature>
<dbReference type="Gene3D" id="1.10.238.10">
    <property type="entry name" value="EF-hand"/>
    <property type="match status" value="1"/>
</dbReference>
<feature type="transmembrane region" description="Helical" evidence="5">
    <location>
        <begin position="560"/>
        <end position="579"/>
    </location>
</feature>
<dbReference type="SUPFAM" id="SSF50182">
    <property type="entry name" value="Sm-like ribonucleoproteins"/>
    <property type="match status" value="1"/>
</dbReference>
<evidence type="ECO:0000256" key="4">
    <source>
        <dbReference type="SAM" id="MobiDB-lite"/>
    </source>
</evidence>
<feature type="transmembrane region" description="Helical" evidence="5">
    <location>
        <begin position="343"/>
        <end position="364"/>
    </location>
</feature>
<keyword evidence="5" id="KW-1133">Transmembrane helix</keyword>
<comment type="subcellular location">
    <subcellularLocation>
        <location evidence="1">Endomembrane system</location>
        <topology evidence="1">Multi-pass membrane protein</topology>
    </subcellularLocation>
    <subcellularLocation>
        <location evidence="3">Endoplasmic reticulum membrane</location>
    </subcellularLocation>
</comment>
<evidence type="ECO:0000256" key="3">
    <source>
        <dbReference type="PIRNR" id="PIRNR017209"/>
    </source>
</evidence>
<feature type="region of interest" description="Disordered" evidence="4">
    <location>
        <begin position="837"/>
        <end position="895"/>
    </location>
</feature>
<evidence type="ECO:0000259" key="6">
    <source>
        <dbReference type="PROSITE" id="PS50222"/>
    </source>
</evidence>
<reference evidence="7" key="1">
    <citation type="submission" date="2023-02" db="EMBL/GenBank/DDBJ databases">
        <title>Identification and recombinant expression of a fungal hydrolase from Papiliotrema laurentii that hydrolyzes apple cutin and clears colloidal polyester polyurethane.</title>
        <authorList>
            <consortium name="DOE Joint Genome Institute"/>
            <person name="Roman V.A."/>
            <person name="Bojanowski C."/>
            <person name="Crable B.R."/>
            <person name="Wagner D.N."/>
            <person name="Hung C.S."/>
            <person name="Nadeau L.J."/>
            <person name="Schratz L."/>
            <person name="Haridas S."/>
            <person name="Pangilinan J."/>
            <person name="Lipzen A."/>
            <person name="Na H."/>
            <person name="Yan M."/>
            <person name="Ng V."/>
            <person name="Grigoriev I.V."/>
            <person name="Spatafora J.W."/>
            <person name="Barlow D."/>
            <person name="Biffinger J."/>
            <person name="Kelley-Loughnane N."/>
            <person name="Varaljay V.A."/>
            <person name="Crookes-Goodson W.J."/>
        </authorList>
    </citation>
    <scope>NUCLEOTIDE SEQUENCE</scope>
    <source>
        <strain evidence="7">5307AH</strain>
    </source>
</reference>
<keyword evidence="8" id="KW-1185">Reference proteome</keyword>
<evidence type="ECO:0000313" key="7">
    <source>
        <dbReference type="EMBL" id="KAK1926714.1"/>
    </source>
</evidence>
<dbReference type="AlphaFoldDB" id="A0AAD9FUV8"/>
<dbReference type="InterPro" id="IPR010920">
    <property type="entry name" value="LSM_dom_sf"/>
</dbReference>
<feature type="compositionally biased region" description="Basic and acidic residues" evidence="4">
    <location>
        <begin position="1"/>
        <end position="12"/>
    </location>
</feature>
<accession>A0AAD9FUV8</accession>
<dbReference type="PROSITE" id="PS50222">
    <property type="entry name" value="EF_HAND_2"/>
    <property type="match status" value="1"/>
</dbReference>
<dbReference type="InterPro" id="IPR058650">
    <property type="entry name" value="Msy1/2-like"/>
</dbReference>
<dbReference type="PANTHER" id="PTHR31323">
    <property type="entry name" value="MECHANOSENSITIVE ION CHANNEL PROTEIN MSY2"/>
    <property type="match status" value="1"/>
</dbReference>
<feature type="transmembrane region" description="Helical" evidence="5">
    <location>
        <begin position="303"/>
        <end position="323"/>
    </location>
</feature>
<comment type="caution">
    <text evidence="7">The sequence shown here is derived from an EMBL/GenBank/DDBJ whole genome shotgun (WGS) entry which is preliminary data.</text>
</comment>
<dbReference type="GO" id="GO:0005509">
    <property type="term" value="F:calcium ion binding"/>
    <property type="evidence" value="ECO:0007669"/>
    <property type="project" value="InterPro"/>
</dbReference>
<keyword evidence="5" id="KW-0812">Transmembrane</keyword>
<dbReference type="InterPro" id="IPR002048">
    <property type="entry name" value="EF_hand_dom"/>
</dbReference>
<comment type="similarity">
    <text evidence="2 3">Belongs to the MscS (TC 1.A.23) family.</text>
</comment>
<dbReference type="GO" id="GO:0005789">
    <property type="term" value="C:endoplasmic reticulum membrane"/>
    <property type="evidence" value="ECO:0007669"/>
    <property type="project" value="UniProtKB-SubCell"/>
</dbReference>
<dbReference type="EMBL" id="JAODAN010000002">
    <property type="protein sequence ID" value="KAK1926714.1"/>
    <property type="molecule type" value="Genomic_DNA"/>
</dbReference>
<name>A0AAD9FUV8_PAPLA</name>
<evidence type="ECO:0000256" key="2">
    <source>
        <dbReference type="ARBA" id="ARBA00008017"/>
    </source>
</evidence>
<protein>
    <recommendedName>
        <fullName evidence="3">Mechanosensitive ion channel protein</fullName>
    </recommendedName>
</protein>
<feature type="compositionally biased region" description="Low complexity" evidence="4">
    <location>
        <begin position="74"/>
        <end position="83"/>
    </location>
</feature>
<dbReference type="Pfam" id="PF25886">
    <property type="entry name" value="Msy1"/>
    <property type="match status" value="1"/>
</dbReference>
<dbReference type="Pfam" id="PF00924">
    <property type="entry name" value="MS_channel_2nd"/>
    <property type="match status" value="1"/>
</dbReference>
<dbReference type="InterPro" id="IPR016688">
    <property type="entry name" value="MscS-like_plants/fungi"/>
</dbReference>
<dbReference type="GO" id="GO:0005262">
    <property type="term" value="F:calcium channel activity"/>
    <property type="evidence" value="ECO:0007669"/>
    <property type="project" value="TreeGrafter"/>
</dbReference>